<dbReference type="Proteomes" id="UP001213000">
    <property type="component" value="Unassembled WGS sequence"/>
</dbReference>
<dbReference type="PROSITE" id="PS50181">
    <property type="entry name" value="FBOX"/>
    <property type="match status" value="1"/>
</dbReference>
<dbReference type="AlphaFoldDB" id="A0AAD5VNV7"/>
<evidence type="ECO:0000256" key="1">
    <source>
        <dbReference type="SAM" id="Coils"/>
    </source>
</evidence>
<organism evidence="3 4">
    <name type="scientific">Leucocoprinus birnbaumii</name>
    <dbReference type="NCBI Taxonomy" id="56174"/>
    <lineage>
        <taxon>Eukaryota</taxon>
        <taxon>Fungi</taxon>
        <taxon>Dikarya</taxon>
        <taxon>Basidiomycota</taxon>
        <taxon>Agaricomycotina</taxon>
        <taxon>Agaricomycetes</taxon>
        <taxon>Agaricomycetidae</taxon>
        <taxon>Agaricales</taxon>
        <taxon>Agaricineae</taxon>
        <taxon>Agaricaceae</taxon>
        <taxon>Leucocoprinus</taxon>
    </lineage>
</organism>
<reference evidence="3" key="1">
    <citation type="submission" date="2022-07" db="EMBL/GenBank/DDBJ databases">
        <title>Genome Sequence of Leucocoprinus birnbaumii.</title>
        <authorList>
            <person name="Buettner E."/>
        </authorList>
    </citation>
    <scope>NUCLEOTIDE SEQUENCE</scope>
    <source>
        <strain evidence="3">VT141</strain>
    </source>
</reference>
<accession>A0AAD5VNV7</accession>
<evidence type="ECO:0000313" key="4">
    <source>
        <dbReference type="Proteomes" id="UP001213000"/>
    </source>
</evidence>
<protein>
    <recommendedName>
        <fullName evidence="2">F-box domain-containing protein</fullName>
    </recommendedName>
</protein>
<evidence type="ECO:0000259" key="2">
    <source>
        <dbReference type="PROSITE" id="PS50181"/>
    </source>
</evidence>
<evidence type="ECO:0000313" key="3">
    <source>
        <dbReference type="EMBL" id="KAJ3564916.1"/>
    </source>
</evidence>
<keyword evidence="4" id="KW-1185">Reference proteome</keyword>
<keyword evidence="1" id="KW-0175">Coiled coil</keyword>
<gene>
    <name evidence="3" type="ORF">NP233_g7982</name>
</gene>
<feature type="domain" description="F-box" evidence="2">
    <location>
        <begin position="113"/>
        <end position="169"/>
    </location>
</feature>
<dbReference type="InterPro" id="IPR001810">
    <property type="entry name" value="F-box_dom"/>
</dbReference>
<feature type="coiled-coil region" evidence="1">
    <location>
        <begin position="17"/>
        <end position="44"/>
    </location>
</feature>
<comment type="caution">
    <text evidence="3">The sequence shown here is derived from an EMBL/GenBank/DDBJ whole genome shotgun (WGS) entry which is preliminary data.</text>
</comment>
<sequence length="468" mass="54331">MSILLPEIDDAVAYDRVDKLQLSLQELDINLEDLFSQQRILQDKIAYHHESSKTSRRRSLQASWWTNRSGKQEPQDDLKSMNEMLRVVGTRVQTMLQRRRRLSFSLEIYKGVLAPISRIPNEILQEIFRHTLPSTFVRPSTRHSPLLLTMICRKWRSIALSTPSLWSSISTTSDWPLQHFLPQEPPSPSYSHKLTRFIRQQTASTLPSQPLLWIQRAGQAPFHMEITIPKKDSWFGTSDPYYHWVIQTSERWFHLRLTARSVNLALLMANPMPKLQCLELVGVYDRDYDIFMLRTHRAEFDLRPESYSFPWSSLTTLEAPGTWFIVDQLVTILKGSPNLQSCNAKVQDLYTVHESPYLVPSQLNHGSLSVFRVYMNDRRSYALRRLLDSLSLTSLTSLFLSTSKECSSRSDWPHSAFLAFTRRSVCPIRNLHLTGFSMLSRGDADWKDKRQISEIWACLPSLVTFDVL</sequence>
<proteinExistence type="predicted"/>
<dbReference type="Gene3D" id="1.20.1280.50">
    <property type="match status" value="1"/>
</dbReference>
<dbReference type="EMBL" id="JANIEX010000618">
    <property type="protein sequence ID" value="KAJ3564916.1"/>
    <property type="molecule type" value="Genomic_DNA"/>
</dbReference>
<name>A0AAD5VNV7_9AGAR</name>